<dbReference type="EMBL" id="JAEFCI010000471">
    <property type="protein sequence ID" value="KAG5463521.1"/>
    <property type="molecule type" value="Genomic_DNA"/>
</dbReference>
<gene>
    <name evidence="1" type="ORF">BJ554DRAFT_6768</name>
</gene>
<feature type="non-terminal residue" evidence="1">
    <location>
        <position position="1"/>
    </location>
</feature>
<evidence type="ECO:0000313" key="2">
    <source>
        <dbReference type="Proteomes" id="UP000673691"/>
    </source>
</evidence>
<evidence type="ECO:0000313" key="1">
    <source>
        <dbReference type="EMBL" id="KAG5463521.1"/>
    </source>
</evidence>
<name>A0A8H8DM96_9FUNG</name>
<organism evidence="1 2">
    <name type="scientific">Olpidium bornovanus</name>
    <dbReference type="NCBI Taxonomy" id="278681"/>
    <lineage>
        <taxon>Eukaryota</taxon>
        <taxon>Fungi</taxon>
        <taxon>Fungi incertae sedis</taxon>
        <taxon>Olpidiomycota</taxon>
        <taxon>Olpidiomycotina</taxon>
        <taxon>Olpidiomycetes</taxon>
        <taxon>Olpidiales</taxon>
        <taxon>Olpidiaceae</taxon>
        <taxon>Olpidium</taxon>
    </lineage>
</organism>
<keyword evidence="2" id="KW-1185">Reference proteome</keyword>
<sequence length="135" mass="15575">RKGKRTSAALCPACLLRSARSRLHARSSRKRSLRTDDDVPRRRRGGGWVGSLCLCRSRLCVRCCCPRVVAGCRWAPRAPPPPSPCLERKARHFIPRDATRPARCWQYRSSERRGSQARWRSGCKDHETTPLYKYR</sequence>
<accession>A0A8H8DM96</accession>
<comment type="caution">
    <text evidence="1">The sequence shown here is derived from an EMBL/GenBank/DDBJ whole genome shotgun (WGS) entry which is preliminary data.</text>
</comment>
<dbReference type="Proteomes" id="UP000673691">
    <property type="component" value="Unassembled WGS sequence"/>
</dbReference>
<reference evidence="1 2" key="1">
    <citation type="journal article" name="Sci. Rep.">
        <title>Genome-scale phylogenetic analyses confirm Olpidium as the closest living zoosporic fungus to the non-flagellated, terrestrial fungi.</title>
        <authorList>
            <person name="Chang Y."/>
            <person name="Rochon D."/>
            <person name="Sekimoto S."/>
            <person name="Wang Y."/>
            <person name="Chovatia M."/>
            <person name="Sandor L."/>
            <person name="Salamov A."/>
            <person name="Grigoriev I.V."/>
            <person name="Stajich J.E."/>
            <person name="Spatafora J.W."/>
        </authorList>
    </citation>
    <scope>NUCLEOTIDE SEQUENCE [LARGE SCALE GENOMIC DNA]</scope>
    <source>
        <strain evidence="1">S191</strain>
    </source>
</reference>
<dbReference type="AlphaFoldDB" id="A0A8H8DM96"/>
<proteinExistence type="predicted"/>
<protein>
    <submittedName>
        <fullName evidence="1">Uncharacterized protein</fullName>
    </submittedName>
</protein>